<sequence length="100" mass="10767">MSTDDGSYRVDLEHLDAVTSKVAGLHGFVHDSLTGLDQRITTAHQQWTGATADKHATAHREWMTAAGEVRDGIEALRAAAKTAHESYSDTVTANHRVLGA</sequence>
<dbReference type="NCBIfam" id="TIGR03930">
    <property type="entry name" value="WXG100_ESAT6"/>
    <property type="match status" value="1"/>
</dbReference>
<dbReference type="Gene3D" id="1.10.287.1060">
    <property type="entry name" value="ESAT-6-like"/>
    <property type="match status" value="1"/>
</dbReference>
<dbReference type="Proteomes" id="UP000733379">
    <property type="component" value="Unassembled WGS sequence"/>
</dbReference>
<dbReference type="Pfam" id="PF06013">
    <property type="entry name" value="WXG100"/>
    <property type="match status" value="1"/>
</dbReference>
<evidence type="ECO:0000313" key="3">
    <source>
        <dbReference type="Proteomes" id="UP000733379"/>
    </source>
</evidence>
<proteinExistence type="inferred from homology"/>
<evidence type="ECO:0000256" key="1">
    <source>
        <dbReference type="RuleBase" id="RU362001"/>
    </source>
</evidence>
<protein>
    <recommendedName>
        <fullName evidence="1">ESAT-6-like protein</fullName>
    </recommendedName>
</protein>
<dbReference type="RefSeq" id="WP_215922227.1">
    <property type="nucleotide sequence ID" value="NZ_JAHKNI010000013.1"/>
</dbReference>
<evidence type="ECO:0000313" key="2">
    <source>
        <dbReference type="EMBL" id="MBU3066152.1"/>
    </source>
</evidence>
<name>A0ABS6B776_9NOCA</name>
<comment type="caution">
    <text evidence="2">The sequence shown here is derived from an EMBL/GenBank/DDBJ whole genome shotgun (WGS) entry which is preliminary data.</text>
</comment>
<dbReference type="InterPro" id="IPR036689">
    <property type="entry name" value="ESAT-6-like_sf"/>
</dbReference>
<dbReference type="EMBL" id="JAHKNI010000013">
    <property type="protein sequence ID" value="MBU3066152.1"/>
    <property type="molecule type" value="Genomic_DNA"/>
</dbReference>
<accession>A0ABS6B776</accession>
<comment type="similarity">
    <text evidence="1">Belongs to the WXG100 family.</text>
</comment>
<organism evidence="2 3">
    <name type="scientific">Nocardia albiluteola</name>
    <dbReference type="NCBI Taxonomy" id="2842303"/>
    <lineage>
        <taxon>Bacteria</taxon>
        <taxon>Bacillati</taxon>
        <taxon>Actinomycetota</taxon>
        <taxon>Actinomycetes</taxon>
        <taxon>Mycobacteriales</taxon>
        <taxon>Nocardiaceae</taxon>
        <taxon>Nocardia</taxon>
    </lineage>
</organism>
<gene>
    <name evidence="2" type="ORF">KO481_32125</name>
</gene>
<keyword evidence="3" id="KW-1185">Reference proteome</keyword>
<dbReference type="SUPFAM" id="SSF140453">
    <property type="entry name" value="EsxAB dimer-like"/>
    <property type="match status" value="1"/>
</dbReference>
<reference evidence="2 3" key="1">
    <citation type="submission" date="2021-06" db="EMBL/GenBank/DDBJ databases">
        <title>Actinomycetes sequencing.</title>
        <authorList>
            <person name="Shan Q."/>
        </authorList>
    </citation>
    <scope>NUCLEOTIDE SEQUENCE [LARGE SCALE GENOMIC DNA]</scope>
    <source>
        <strain evidence="2 3">NEAU-G5</strain>
    </source>
</reference>
<dbReference type="InterPro" id="IPR010310">
    <property type="entry name" value="T7SS_ESAT-6-like"/>
</dbReference>